<dbReference type="NCBIfam" id="TIGR04286">
    <property type="entry name" value="MSEP-CTERM"/>
    <property type="match status" value="1"/>
</dbReference>
<name>A0A1D8GEQ4_9FIRM</name>
<feature type="transmembrane region" description="Helical" evidence="1">
    <location>
        <begin position="7"/>
        <end position="30"/>
    </location>
</feature>
<sequence>MKKLYNPFFILFTVTLPQLLMMGIFARIFWFLHTEFTEKQVFHWTVFGSLLGIVCLGFTLYGILRWKQKKELQIYVAYGIFVFYFCFLIAYFFIYTEMIPAAIPSYMLMGITPGITTLTLTMPALAHGALLIIENTVEHYQMQSILKPFFFMIAMPLFWYLLMNLLSMGSLSGMHAFEYMFPVIFVISSAAFLLLFVTILYIALKRKSNLWNQYIGAMVFLGSLMGLTLNQSLGNLFGDFSHFGFYLCNMAATGVLMIPPVTKAKTRLFIFMTKGCLLWYSLYFFMVFLPYIPLSLMGIIVFGLGILLLVPIVLLFLHMQSLWTDYGYLQQFYNKRRLIAIFVLQLLVIPTIIGITVRQDQKNLNQALQYTYQRGYQEEKMPSVNRPGIRRALQTIKHINGMDSGRNNFFTGRTSTPYLTSLYHYYVLDNLSISPDKVRRLEEIFFGEYSGREVLGRTEANTSTDVRINEIKSETLYDPEQQVYRSWVNFELENTLDQLSEFYSIFTIPEGAYISNYYLYVEGEKKYGMIADKRAANWIYEQNKIRNRDPGVLTYLSGNEIEFKIFPFLGNEVRKTGFEILHRAPIELRIGSERLSLQSATSATYAGKPGDRTLHPQIQYLTKEMKAELPRMIRKPKYYFLLDYSKGNEKNTDEYIQRVKHFIEEQGIHEAIGEIIGVNFEENRVKYQKGWEDQLQGTEIKGGFYTDFPVKRILYEHYSWHLEEEPIFVMVTNAIEKTILSKDFSEFRFTNPEGLKYYHLENTERLMEHSLEIQPAYDQGKVALEIPQNPVLLWTGEDGRNIYLPDDGQDSIILLEDRYDVTPDEFKGPGWENGVMLQALYRSYLLHPEQYFEKSLSLVKGSITSHVMSPLTSFIVLENQAQEKVMLEKQKQILETKKPLDIGDRIEMNEPPLLIMICLGIGFLMIRKLWRKRKISGELF</sequence>
<feature type="transmembrane region" description="Helical" evidence="1">
    <location>
        <begin position="268"/>
        <end position="289"/>
    </location>
</feature>
<evidence type="ECO:0000313" key="3">
    <source>
        <dbReference type="EMBL" id="AOT69387.1"/>
    </source>
</evidence>
<feature type="transmembrane region" description="Helical" evidence="1">
    <location>
        <begin position="295"/>
        <end position="317"/>
    </location>
</feature>
<feature type="transmembrane region" description="Helical" evidence="1">
    <location>
        <begin position="338"/>
        <end position="357"/>
    </location>
</feature>
<feature type="transmembrane region" description="Helical" evidence="1">
    <location>
        <begin position="214"/>
        <end position="231"/>
    </location>
</feature>
<dbReference type="EMBL" id="CP017269">
    <property type="protein sequence ID" value="AOT69387.1"/>
    <property type="molecule type" value="Genomic_DNA"/>
</dbReference>
<evidence type="ECO:0000313" key="4">
    <source>
        <dbReference type="Proteomes" id="UP000095743"/>
    </source>
</evidence>
<gene>
    <name evidence="3" type="ORF">Gferi_07260</name>
</gene>
<feature type="transmembrane region" description="Helical" evidence="1">
    <location>
        <begin position="145"/>
        <end position="167"/>
    </location>
</feature>
<feature type="transmembrane region" description="Helical" evidence="1">
    <location>
        <begin position="106"/>
        <end position="133"/>
    </location>
</feature>
<dbReference type="KEGG" id="gfe:Gferi_07260"/>
<dbReference type="AlphaFoldDB" id="A0A1D8GEQ4"/>
<dbReference type="InterPro" id="IPR027550">
    <property type="entry name" value="MSEP-CTERM"/>
</dbReference>
<feature type="domain" description="VIT" evidence="2">
    <location>
        <begin position="454"/>
        <end position="582"/>
    </location>
</feature>
<dbReference type="PROSITE" id="PS51468">
    <property type="entry name" value="VIT"/>
    <property type="match status" value="1"/>
</dbReference>
<dbReference type="InterPro" id="IPR013694">
    <property type="entry name" value="VIT"/>
</dbReference>
<organism evidence="3 4">
    <name type="scientific">Geosporobacter ferrireducens</name>
    <dbReference type="NCBI Taxonomy" id="1424294"/>
    <lineage>
        <taxon>Bacteria</taxon>
        <taxon>Bacillati</taxon>
        <taxon>Bacillota</taxon>
        <taxon>Clostridia</taxon>
        <taxon>Peptostreptococcales</taxon>
        <taxon>Thermotaleaceae</taxon>
        <taxon>Geosporobacter</taxon>
    </lineage>
</organism>
<feature type="transmembrane region" description="Helical" evidence="1">
    <location>
        <begin position="913"/>
        <end position="930"/>
    </location>
</feature>
<dbReference type="STRING" id="1424294.Gferi_07260"/>
<feature type="transmembrane region" description="Helical" evidence="1">
    <location>
        <begin position="243"/>
        <end position="261"/>
    </location>
</feature>
<feature type="transmembrane region" description="Helical" evidence="1">
    <location>
        <begin position="75"/>
        <end position="94"/>
    </location>
</feature>
<reference evidence="3 4" key="1">
    <citation type="submission" date="2016-09" db="EMBL/GenBank/DDBJ databases">
        <title>Genomic analysis reveals versatility of anaerobic energy metabolism of Geosporobacter ferrireducens IRF9 of phylum Firmicutes.</title>
        <authorList>
            <person name="Kim S.-J."/>
        </authorList>
    </citation>
    <scope>NUCLEOTIDE SEQUENCE [LARGE SCALE GENOMIC DNA]</scope>
    <source>
        <strain evidence="3 4">IRF9</strain>
    </source>
</reference>
<dbReference type="Proteomes" id="UP000095743">
    <property type="component" value="Chromosome"/>
</dbReference>
<keyword evidence="1" id="KW-1133">Transmembrane helix</keyword>
<proteinExistence type="predicted"/>
<keyword evidence="1" id="KW-0472">Membrane</keyword>
<keyword evidence="1" id="KW-0812">Transmembrane</keyword>
<feature type="transmembrane region" description="Helical" evidence="1">
    <location>
        <begin position="42"/>
        <end position="63"/>
    </location>
</feature>
<protein>
    <submittedName>
        <fullName evidence="3">MSEP-CTERM sorting domain-containing protein</fullName>
    </submittedName>
</protein>
<feature type="transmembrane region" description="Helical" evidence="1">
    <location>
        <begin position="179"/>
        <end position="202"/>
    </location>
</feature>
<accession>A0A1D8GEQ4</accession>
<dbReference type="OrthoDB" id="1801976at2"/>
<dbReference type="RefSeq" id="WP_069974995.1">
    <property type="nucleotide sequence ID" value="NZ_CP017269.1"/>
</dbReference>
<evidence type="ECO:0000259" key="2">
    <source>
        <dbReference type="PROSITE" id="PS51468"/>
    </source>
</evidence>
<evidence type="ECO:0000256" key="1">
    <source>
        <dbReference type="SAM" id="Phobius"/>
    </source>
</evidence>
<keyword evidence="4" id="KW-1185">Reference proteome</keyword>